<feature type="region of interest" description="Disordered" evidence="1">
    <location>
        <begin position="53"/>
        <end position="151"/>
    </location>
</feature>
<feature type="compositionally biased region" description="Acidic residues" evidence="1">
    <location>
        <begin position="139"/>
        <end position="151"/>
    </location>
</feature>
<proteinExistence type="predicted"/>
<dbReference type="EMBL" id="LLXI01002575">
    <property type="protein sequence ID" value="PKY57491.1"/>
    <property type="molecule type" value="Genomic_DNA"/>
</dbReference>
<comment type="caution">
    <text evidence="2">The sequence shown here is derived from an EMBL/GenBank/DDBJ whole genome shotgun (WGS) entry which is preliminary data.</text>
</comment>
<keyword evidence="3" id="KW-1185">Reference proteome</keyword>
<dbReference type="VEuPathDB" id="FungiDB:RhiirA1_443380"/>
<feature type="compositionally biased region" description="Acidic residues" evidence="1">
    <location>
        <begin position="99"/>
        <end position="132"/>
    </location>
</feature>
<dbReference type="AlphaFoldDB" id="A0A2I1HF14"/>
<name>A0A2I1HF14_9GLOM</name>
<reference evidence="2 3" key="1">
    <citation type="submission" date="2015-10" db="EMBL/GenBank/DDBJ databases">
        <title>Genome analyses suggest a sexual origin of heterokaryosis in a supposedly ancient asexual fungus.</title>
        <authorList>
            <person name="Ropars J."/>
            <person name="Sedzielewska K."/>
            <person name="Noel J."/>
            <person name="Charron P."/>
            <person name="Farinelli L."/>
            <person name="Marton T."/>
            <person name="Kruger M."/>
            <person name="Pelin A."/>
            <person name="Brachmann A."/>
            <person name="Corradi N."/>
        </authorList>
    </citation>
    <scope>NUCLEOTIDE SEQUENCE [LARGE SCALE GENOMIC DNA]</scope>
    <source>
        <strain evidence="2 3">A4</strain>
    </source>
</reference>
<evidence type="ECO:0000256" key="1">
    <source>
        <dbReference type="SAM" id="MobiDB-lite"/>
    </source>
</evidence>
<protein>
    <submittedName>
        <fullName evidence="2">Uncharacterized protein</fullName>
    </submittedName>
</protein>
<sequence length="301" mass="35263">MIRNRITSLHKKPFNFRQKPLLNTSQFTANTLQSQNITCPTFNIYNNNLNEGSDHLNEEDDYLNNNNDHLNNDDNSNLNEEDYSNDDNDDHLNGNDDSNLNEENDDDHLDDDNNSNLDEENDDNNSNLDEENDDHHLDDDDSNFNDDDLEDFEGKYNINETIVDEALKSDKLPQNICEFGPYFESITAALFFCWIQKHSISTRAYDELVDILKHPQFRVGDIISNIRRFRKWRQRLPLIPIRSHPIKISTKKTPSTASNSKPAYYLSISDIIWYVLNNESLFNKMYFGPAVETQERSEFWH</sequence>
<feature type="compositionally biased region" description="Low complexity" evidence="1">
    <location>
        <begin position="63"/>
        <end position="78"/>
    </location>
</feature>
<evidence type="ECO:0000313" key="3">
    <source>
        <dbReference type="Proteomes" id="UP000234323"/>
    </source>
</evidence>
<dbReference type="VEuPathDB" id="FungiDB:RhiirFUN_010446"/>
<feature type="non-terminal residue" evidence="2">
    <location>
        <position position="301"/>
    </location>
</feature>
<dbReference type="Proteomes" id="UP000234323">
    <property type="component" value="Unassembled WGS sequence"/>
</dbReference>
<dbReference type="VEuPathDB" id="FungiDB:FUN_019080"/>
<dbReference type="VEuPathDB" id="FungiDB:RhiirA1_463844"/>
<feature type="compositionally biased region" description="Acidic residues" evidence="1">
    <location>
        <begin position="79"/>
        <end position="89"/>
    </location>
</feature>
<evidence type="ECO:0000313" key="2">
    <source>
        <dbReference type="EMBL" id="PKY57491.1"/>
    </source>
</evidence>
<accession>A0A2I1HF14</accession>
<organism evidence="2 3">
    <name type="scientific">Rhizophagus irregularis</name>
    <dbReference type="NCBI Taxonomy" id="588596"/>
    <lineage>
        <taxon>Eukaryota</taxon>
        <taxon>Fungi</taxon>
        <taxon>Fungi incertae sedis</taxon>
        <taxon>Mucoromycota</taxon>
        <taxon>Glomeromycotina</taxon>
        <taxon>Glomeromycetes</taxon>
        <taxon>Glomerales</taxon>
        <taxon>Glomeraceae</taxon>
        <taxon>Rhizophagus</taxon>
    </lineage>
</organism>
<gene>
    <name evidence="2" type="ORF">RhiirA4_478591</name>
</gene>